<name>A0A9Q9JAF3_9LACO</name>
<dbReference type="CDD" id="cd01189">
    <property type="entry name" value="INT_ICEBs1_C_like"/>
    <property type="match status" value="1"/>
</dbReference>
<reference evidence="6" key="1">
    <citation type="submission" date="2022-09" db="EMBL/GenBank/DDBJ databases">
        <title>Complete genome of Ligilactobacillus agilis AM_LB6, isolated from chicken feces.</title>
        <authorList>
            <person name="den Bakker H.C."/>
            <person name="Mann A."/>
        </authorList>
    </citation>
    <scope>NUCLEOTIDE SEQUENCE</scope>
    <source>
        <strain evidence="6">AM_LB6</strain>
    </source>
</reference>
<dbReference type="GO" id="GO:0015074">
    <property type="term" value="P:DNA integration"/>
    <property type="evidence" value="ECO:0007669"/>
    <property type="project" value="UniProtKB-KW"/>
</dbReference>
<evidence type="ECO:0000256" key="4">
    <source>
        <dbReference type="ARBA" id="ARBA00023172"/>
    </source>
</evidence>
<feature type="domain" description="Tyr recombinase" evidence="5">
    <location>
        <begin position="175"/>
        <end position="375"/>
    </location>
</feature>
<dbReference type="InterPro" id="IPR004107">
    <property type="entry name" value="Integrase_SAM-like_N"/>
</dbReference>
<dbReference type="GeneID" id="75136831"/>
<organism evidence="6 7">
    <name type="scientific">Ligilactobacillus agilis</name>
    <dbReference type="NCBI Taxonomy" id="1601"/>
    <lineage>
        <taxon>Bacteria</taxon>
        <taxon>Bacillati</taxon>
        <taxon>Bacillota</taxon>
        <taxon>Bacilli</taxon>
        <taxon>Lactobacillales</taxon>
        <taxon>Lactobacillaceae</taxon>
        <taxon>Ligilactobacillus</taxon>
    </lineage>
</organism>
<accession>A0A9Q9JAF3</accession>
<dbReference type="PROSITE" id="PS51898">
    <property type="entry name" value="TYR_RECOMBINASE"/>
    <property type="match status" value="1"/>
</dbReference>
<dbReference type="Pfam" id="PF00589">
    <property type="entry name" value="Phage_integrase"/>
    <property type="match status" value="1"/>
</dbReference>
<dbReference type="InterPro" id="IPR050090">
    <property type="entry name" value="Tyrosine_recombinase_XerCD"/>
</dbReference>
<dbReference type="Pfam" id="PF14659">
    <property type="entry name" value="Phage_int_SAM_3"/>
    <property type="match status" value="1"/>
</dbReference>
<evidence type="ECO:0000256" key="1">
    <source>
        <dbReference type="ARBA" id="ARBA00008857"/>
    </source>
</evidence>
<keyword evidence="4" id="KW-0233">DNA recombination</keyword>
<dbReference type="PANTHER" id="PTHR30349">
    <property type="entry name" value="PHAGE INTEGRASE-RELATED"/>
    <property type="match status" value="1"/>
</dbReference>
<proteinExistence type="inferred from homology"/>
<evidence type="ECO:0000256" key="3">
    <source>
        <dbReference type="ARBA" id="ARBA00023125"/>
    </source>
</evidence>
<dbReference type="RefSeq" id="WP_260904584.1">
    <property type="nucleotide sequence ID" value="NZ_CP104396.1"/>
</dbReference>
<dbReference type="SUPFAM" id="SSF56349">
    <property type="entry name" value="DNA breaking-rejoining enzymes"/>
    <property type="match status" value="1"/>
</dbReference>
<dbReference type="Gene3D" id="1.10.150.130">
    <property type="match status" value="1"/>
</dbReference>
<dbReference type="GO" id="GO:0003677">
    <property type="term" value="F:DNA binding"/>
    <property type="evidence" value="ECO:0007669"/>
    <property type="project" value="UniProtKB-KW"/>
</dbReference>
<dbReference type="Gene3D" id="1.10.443.10">
    <property type="entry name" value="Intergrase catalytic core"/>
    <property type="match status" value="1"/>
</dbReference>
<evidence type="ECO:0000256" key="2">
    <source>
        <dbReference type="ARBA" id="ARBA00022908"/>
    </source>
</evidence>
<dbReference type="InterPro" id="IPR028259">
    <property type="entry name" value="AP2-like_int_N"/>
</dbReference>
<evidence type="ECO:0000259" key="5">
    <source>
        <dbReference type="PROSITE" id="PS51898"/>
    </source>
</evidence>
<keyword evidence="3" id="KW-0238">DNA-binding</keyword>
<dbReference type="PANTHER" id="PTHR30349:SF64">
    <property type="entry name" value="PROPHAGE INTEGRASE INTD-RELATED"/>
    <property type="match status" value="1"/>
</dbReference>
<keyword evidence="2" id="KW-0229">DNA integration</keyword>
<protein>
    <submittedName>
        <fullName evidence="6">Site-specific integrase</fullName>
    </submittedName>
</protein>
<gene>
    <name evidence="6" type="ORF">N4562_03215</name>
</gene>
<dbReference type="Proteomes" id="UP001058429">
    <property type="component" value="Chromosome"/>
</dbReference>
<evidence type="ECO:0000313" key="7">
    <source>
        <dbReference type="Proteomes" id="UP001058429"/>
    </source>
</evidence>
<evidence type="ECO:0000313" key="6">
    <source>
        <dbReference type="EMBL" id="UXC64063.1"/>
    </source>
</evidence>
<dbReference type="InterPro" id="IPR013762">
    <property type="entry name" value="Integrase-like_cat_sf"/>
</dbReference>
<dbReference type="EMBL" id="CP104396">
    <property type="protein sequence ID" value="UXC64063.1"/>
    <property type="molecule type" value="Genomic_DNA"/>
</dbReference>
<dbReference type="InterPro" id="IPR010998">
    <property type="entry name" value="Integrase_recombinase_N"/>
</dbReference>
<dbReference type="AlphaFoldDB" id="A0A9Q9JAF3"/>
<dbReference type="GO" id="GO:0006310">
    <property type="term" value="P:DNA recombination"/>
    <property type="evidence" value="ECO:0007669"/>
    <property type="project" value="UniProtKB-KW"/>
</dbReference>
<comment type="similarity">
    <text evidence="1">Belongs to the 'phage' integrase family.</text>
</comment>
<dbReference type="InterPro" id="IPR002104">
    <property type="entry name" value="Integrase_catalytic"/>
</dbReference>
<sequence>MTKIIKYSNAKNEVRYKFRYYAGIDELTGKKRYIKRTGFTSTKDAKKELLKLEYLNSVGELTRPTKRVKFGELLNDWMQLYKTTVKPSTYAMTKIKAKNYIMPYFGGMLVNKITLQQCQAFTNEIYNYAPVIVGQINSIVKRVLDYAIRLGIRDNNPMQYVIRPKQQASIPDLNKHPNFYDRKELAKFLSTAKPLSLKYYTLFRLLAYSGIRTGELIALTWQDLNFKTNELTINKTLAVVENKQTIQTPKSKAGTRVISLDDETVSTLKEWQLRQRKDFLKLGINTLGNDQLIFSNRKNSYLRNDNIRKHSLKIATKANLATITLHGFRHTHASLLFASGVDVKQVQARLGHSDINTTLNIYTHVTKEKQDRLGDEFAKYVNLGS</sequence>
<dbReference type="Pfam" id="PF14657">
    <property type="entry name" value="Arm-DNA-bind_4"/>
    <property type="match status" value="1"/>
</dbReference>
<dbReference type="InterPro" id="IPR011010">
    <property type="entry name" value="DNA_brk_join_enz"/>
</dbReference>